<name>A0ABM0MU43_SACKO</name>
<evidence type="ECO:0000313" key="3">
    <source>
        <dbReference type="RefSeq" id="XP_006823534.1"/>
    </source>
</evidence>
<dbReference type="RefSeq" id="XP_006823534.1">
    <property type="nucleotide sequence ID" value="XM_006823471.1"/>
</dbReference>
<protein>
    <submittedName>
        <fullName evidence="3">Uncharacterized protein LOC102807508</fullName>
    </submittedName>
</protein>
<proteinExistence type="predicted"/>
<dbReference type="InterPro" id="IPR057456">
    <property type="entry name" value="Znf_C17orf113"/>
</dbReference>
<dbReference type="PANTHER" id="PTHR46880:SF5">
    <property type="entry name" value="DUF4371 DOMAIN-CONTAINING PROTEIN"/>
    <property type="match status" value="1"/>
</dbReference>
<keyword evidence="2" id="KW-1185">Reference proteome</keyword>
<dbReference type="Proteomes" id="UP000694865">
    <property type="component" value="Unplaced"/>
</dbReference>
<evidence type="ECO:0000313" key="2">
    <source>
        <dbReference type="Proteomes" id="UP000694865"/>
    </source>
</evidence>
<evidence type="ECO:0000259" key="1">
    <source>
        <dbReference type="Pfam" id="PF25431"/>
    </source>
</evidence>
<organism evidence="2 3">
    <name type="scientific">Saccoglossus kowalevskii</name>
    <name type="common">Acorn worm</name>
    <dbReference type="NCBI Taxonomy" id="10224"/>
    <lineage>
        <taxon>Eukaryota</taxon>
        <taxon>Metazoa</taxon>
        <taxon>Hemichordata</taxon>
        <taxon>Enteropneusta</taxon>
        <taxon>Harrimaniidae</taxon>
        <taxon>Saccoglossus</taxon>
    </lineage>
</organism>
<dbReference type="PANTHER" id="PTHR46880">
    <property type="entry name" value="RAS-ASSOCIATING DOMAIN-CONTAINING PROTEIN"/>
    <property type="match status" value="1"/>
</dbReference>
<feature type="domain" description="C17orf113 probable zinc finger" evidence="1">
    <location>
        <begin position="2"/>
        <end position="47"/>
    </location>
</feature>
<accession>A0ABM0MU43</accession>
<gene>
    <name evidence="3" type="primary">LOC102807508</name>
</gene>
<dbReference type="GeneID" id="102807508"/>
<reference evidence="3" key="1">
    <citation type="submission" date="2025-08" db="UniProtKB">
        <authorList>
            <consortium name="RefSeq"/>
        </authorList>
    </citation>
    <scope>IDENTIFICATION</scope>
    <source>
        <tissue evidence="3">Testes</tissue>
    </source>
</reference>
<sequence>MDTKVMTCQWCIKSGKVNSFTSGCAYLTKDYCTKHARIADHKAAAAAQVYAPAFKEAFANASTKEEATIRAAMKNIYYLAKKNCPNDHFSDLNWLTLMQGCDDLKGLNVDSHTNYQHPDSIHAFQDAMKVVIDEELLLELEESKYYAILIDEMADIAMDKTVIIYLRYIVKGVVKIRFFEVVGLQEGTSADDIYNSVVKVLKDKGLVLENMFASSTDGASVMTGKHKGVTTLLKNQVNPFLIATHCIAHRLALAASQASHSVFIY</sequence>
<dbReference type="Pfam" id="PF25431">
    <property type="entry name" value="zf-C17orf113"/>
    <property type="match status" value="1"/>
</dbReference>